<dbReference type="Proteomes" id="UP000448908">
    <property type="component" value="Unassembled WGS sequence"/>
</dbReference>
<evidence type="ECO:0000313" key="4">
    <source>
        <dbReference type="Proteomes" id="UP000286260"/>
    </source>
</evidence>
<reference evidence="5 6" key="2">
    <citation type="journal article" date="2019" name="Nat. Med.">
        <title>A library of human gut bacterial isolates paired with longitudinal multiomics data enables mechanistic microbiome research.</title>
        <authorList>
            <person name="Poyet M."/>
            <person name="Groussin M."/>
            <person name="Gibbons S.M."/>
            <person name="Avila-Pacheco J."/>
            <person name="Jiang X."/>
            <person name="Kearney S.M."/>
            <person name="Perrotta A.R."/>
            <person name="Berdy B."/>
            <person name="Zhao S."/>
            <person name="Lieberman T.D."/>
            <person name="Swanson P.K."/>
            <person name="Smith M."/>
            <person name="Roesemann S."/>
            <person name="Alexander J.E."/>
            <person name="Rich S.A."/>
            <person name="Livny J."/>
            <person name="Vlamakis H."/>
            <person name="Clish C."/>
            <person name="Bullock K."/>
            <person name="Deik A."/>
            <person name="Scott J."/>
            <person name="Pierce K.A."/>
            <person name="Xavier R.J."/>
            <person name="Alm E.J."/>
        </authorList>
    </citation>
    <scope>NUCLEOTIDE SEQUENCE [LARGE SCALE GENOMIC DNA]</scope>
    <source>
        <strain evidence="2 6">BIOML-A16</strain>
        <strain evidence="1 5">BIOML-A29</strain>
    </source>
</reference>
<dbReference type="Proteomes" id="UP000286260">
    <property type="component" value="Unassembled WGS sequence"/>
</dbReference>
<evidence type="ECO:0000313" key="2">
    <source>
        <dbReference type="EMBL" id="MTU70251.1"/>
    </source>
</evidence>
<organism evidence="3 4">
    <name type="scientific">Parabacteroides merdae</name>
    <dbReference type="NCBI Taxonomy" id="46503"/>
    <lineage>
        <taxon>Bacteria</taxon>
        <taxon>Pseudomonadati</taxon>
        <taxon>Bacteroidota</taxon>
        <taxon>Bacteroidia</taxon>
        <taxon>Bacteroidales</taxon>
        <taxon>Tannerellaceae</taxon>
        <taxon>Parabacteroides</taxon>
    </lineage>
</organism>
<evidence type="ECO:0000313" key="5">
    <source>
        <dbReference type="Proteomes" id="UP000434916"/>
    </source>
</evidence>
<accession>A0A3E4ZYH4</accession>
<dbReference type="RefSeq" id="WP_122115170.1">
    <property type="nucleotide sequence ID" value="NZ_JADNKC010000020.1"/>
</dbReference>
<dbReference type="AlphaFoldDB" id="A0A3E4ZYH4"/>
<evidence type="ECO:0000313" key="1">
    <source>
        <dbReference type="EMBL" id="MTU39492.1"/>
    </source>
</evidence>
<dbReference type="EMBL" id="QSII01000018">
    <property type="protein sequence ID" value="RHC83239.1"/>
    <property type="molecule type" value="Genomic_DNA"/>
</dbReference>
<dbReference type="Proteomes" id="UP000434916">
    <property type="component" value="Unassembled WGS sequence"/>
</dbReference>
<name>A0A3E4ZYH4_9BACT</name>
<gene>
    <name evidence="3" type="ORF">DW828_12865</name>
    <name evidence="1" type="ORF">GMD82_08350</name>
    <name evidence="2" type="ORF">GMD92_14555</name>
</gene>
<proteinExistence type="predicted"/>
<comment type="caution">
    <text evidence="3">The sequence shown here is derived from an EMBL/GenBank/DDBJ whole genome shotgun (WGS) entry which is preliminary data.</text>
</comment>
<dbReference type="EMBL" id="WNCN01000008">
    <property type="protein sequence ID" value="MTU39492.1"/>
    <property type="molecule type" value="Genomic_DNA"/>
</dbReference>
<evidence type="ECO:0000313" key="6">
    <source>
        <dbReference type="Proteomes" id="UP000448908"/>
    </source>
</evidence>
<dbReference type="EMBL" id="WNDA01000024">
    <property type="protein sequence ID" value="MTU70251.1"/>
    <property type="molecule type" value="Genomic_DNA"/>
</dbReference>
<reference evidence="3 4" key="1">
    <citation type="submission" date="2018-08" db="EMBL/GenBank/DDBJ databases">
        <title>A genome reference for cultivated species of the human gut microbiota.</title>
        <authorList>
            <person name="Zou Y."/>
            <person name="Xue W."/>
            <person name="Luo G."/>
        </authorList>
    </citation>
    <scope>NUCLEOTIDE SEQUENCE [LARGE SCALE GENOMIC DNA]</scope>
    <source>
        <strain evidence="3 4">AM34-17</strain>
    </source>
</reference>
<protein>
    <submittedName>
        <fullName evidence="3">Uncharacterized protein</fullName>
    </submittedName>
</protein>
<evidence type="ECO:0000313" key="3">
    <source>
        <dbReference type="EMBL" id="RHC83239.1"/>
    </source>
</evidence>
<keyword evidence="5" id="KW-1185">Reference proteome</keyword>
<sequence length="87" mass="10979">MRTVDLNEISEFEKEFRRLRFNPIYFYEYYWKEKHPDEPELTREQKQKLYDEYRGTPFFQDFGEAIKHQERIKELKAQGYEDWEIMG</sequence>